<feature type="compositionally biased region" description="Basic and acidic residues" evidence="1">
    <location>
        <begin position="107"/>
        <end position="124"/>
    </location>
</feature>
<evidence type="ECO:0000313" key="3">
    <source>
        <dbReference type="Proteomes" id="UP001151699"/>
    </source>
</evidence>
<keyword evidence="3" id="KW-1185">Reference proteome</keyword>
<protein>
    <submittedName>
        <fullName evidence="2">Uncharacterized protein</fullName>
    </submittedName>
</protein>
<evidence type="ECO:0000313" key="2">
    <source>
        <dbReference type="EMBL" id="KAJ6648084.1"/>
    </source>
</evidence>
<dbReference type="AlphaFoldDB" id="A0A9Q0S7E8"/>
<dbReference type="EMBL" id="WJQU01000001">
    <property type="protein sequence ID" value="KAJ6648084.1"/>
    <property type="molecule type" value="Genomic_DNA"/>
</dbReference>
<feature type="compositionally biased region" description="Acidic residues" evidence="1">
    <location>
        <begin position="146"/>
        <end position="155"/>
    </location>
</feature>
<feature type="region of interest" description="Disordered" evidence="1">
    <location>
        <begin position="40"/>
        <end position="67"/>
    </location>
</feature>
<name>A0A9Q0S7E8_9DIPT</name>
<accession>A0A9Q0S7E8</accession>
<sequence>MNSLEDALNELKTKRILSVPAKYRDPSKSDIEVNGEQAKRKRYEVKQRKMDAQAAKRKNMNLIAPIERKSIDPKKLVKTPKEKTIDAKTRELKAVEPRAKGATFQRLMREKTQDSRNYQEKDVNKVIAKTEQTDNLEENTVANTDENTEDTEENL</sequence>
<evidence type="ECO:0000256" key="1">
    <source>
        <dbReference type="SAM" id="MobiDB-lite"/>
    </source>
</evidence>
<gene>
    <name evidence="2" type="ORF">Bhyg_03309</name>
</gene>
<proteinExistence type="predicted"/>
<organism evidence="2 3">
    <name type="scientific">Pseudolycoriella hygida</name>
    <dbReference type="NCBI Taxonomy" id="35572"/>
    <lineage>
        <taxon>Eukaryota</taxon>
        <taxon>Metazoa</taxon>
        <taxon>Ecdysozoa</taxon>
        <taxon>Arthropoda</taxon>
        <taxon>Hexapoda</taxon>
        <taxon>Insecta</taxon>
        <taxon>Pterygota</taxon>
        <taxon>Neoptera</taxon>
        <taxon>Endopterygota</taxon>
        <taxon>Diptera</taxon>
        <taxon>Nematocera</taxon>
        <taxon>Sciaroidea</taxon>
        <taxon>Sciaridae</taxon>
        <taxon>Pseudolycoriella</taxon>
    </lineage>
</organism>
<reference evidence="2" key="1">
    <citation type="submission" date="2022-07" db="EMBL/GenBank/DDBJ databases">
        <authorList>
            <person name="Trinca V."/>
            <person name="Uliana J.V.C."/>
            <person name="Torres T.T."/>
            <person name="Ward R.J."/>
            <person name="Monesi N."/>
        </authorList>
    </citation>
    <scope>NUCLEOTIDE SEQUENCE</scope>
    <source>
        <strain evidence="2">HSMRA1968</strain>
        <tissue evidence="2">Whole embryos</tissue>
    </source>
</reference>
<feature type="region of interest" description="Disordered" evidence="1">
    <location>
        <begin position="96"/>
        <end position="155"/>
    </location>
</feature>
<dbReference type="Proteomes" id="UP001151699">
    <property type="component" value="Chromosome A"/>
</dbReference>
<comment type="caution">
    <text evidence="2">The sequence shown here is derived from an EMBL/GenBank/DDBJ whole genome shotgun (WGS) entry which is preliminary data.</text>
</comment>